<dbReference type="AlphaFoldDB" id="A0A1M5RKC1"/>
<dbReference type="OrthoDB" id="46612at2"/>
<dbReference type="InterPro" id="IPR013325">
    <property type="entry name" value="RNA_pol_sigma_r2"/>
</dbReference>
<evidence type="ECO:0000313" key="3">
    <source>
        <dbReference type="Proteomes" id="UP000242592"/>
    </source>
</evidence>
<dbReference type="STRING" id="1123380.SAMN02745199_0471"/>
<evidence type="ECO:0000313" key="2">
    <source>
        <dbReference type="EMBL" id="SHH26704.1"/>
    </source>
</evidence>
<gene>
    <name evidence="2" type="ORF">SAMN02745199_0471</name>
</gene>
<evidence type="ECO:0000259" key="1">
    <source>
        <dbReference type="Pfam" id="PF04542"/>
    </source>
</evidence>
<dbReference type="InterPro" id="IPR007627">
    <property type="entry name" value="RNA_pol_sigma70_r2"/>
</dbReference>
<protein>
    <submittedName>
        <fullName evidence="2">Sigma-70 region 2</fullName>
    </submittedName>
</protein>
<dbReference type="Pfam" id="PF04542">
    <property type="entry name" value="Sigma70_r2"/>
    <property type="match status" value="1"/>
</dbReference>
<accession>A0A1M5RKC1</accession>
<organism evidence="2 3">
    <name type="scientific">Thermosipho atlanticus DSM 15807</name>
    <dbReference type="NCBI Taxonomy" id="1123380"/>
    <lineage>
        <taxon>Bacteria</taxon>
        <taxon>Thermotogati</taxon>
        <taxon>Thermotogota</taxon>
        <taxon>Thermotogae</taxon>
        <taxon>Thermotogales</taxon>
        <taxon>Fervidobacteriaceae</taxon>
        <taxon>Thermosipho</taxon>
    </lineage>
</organism>
<dbReference type="Proteomes" id="UP000242592">
    <property type="component" value="Unassembled WGS sequence"/>
</dbReference>
<feature type="domain" description="RNA polymerase sigma-70 region 2" evidence="1">
    <location>
        <begin position="3"/>
        <end position="73"/>
    </location>
</feature>
<reference evidence="3" key="1">
    <citation type="submission" date="2016-11" db="EMBL/GenBank/DDBJ databases">
        <authorList>
            <person name="Varghese N."/>
            <person name="Submissions S."/>
        </authorList>
    </citation>
    <scope>NUCLEOTIDE SEQUENCE [LARGE SCALE GENOMIC DNA]</scope>
    <source>
        <strain evidence="3">DSM 15807</strain>
    </source>
</reference>
<dbReference type="SUPFAM" id="SSF88946">
    <property type="entry name" value="Sigma2 domain of RNA polymerase sigma factors"/>
    <property type="match status" value="1"/>
</dbReference>
<proteinExistence type="predicted"/>
<dbReference type="EMBL" id="FQXN01000002">
    <property type="protein sequence ID" value="SHH26704.1"/>
    <property type="molecule type" value="Genomic_DNA"/>
</dbReference>
<dbReference type="GO" id="GO:0003700">
    <property type="term" value="F:DNA-binding transcription factor activity"/>
    <property type="evidence" value="ECO:0007669"/>
    <property type="project" value="InterPro"/>
</dbReference>
<name>A0A1M5RKC1_9BACT</name>
<dbReference type="GO" id="GO:0006352">
    <property type="term" value="P:DNA-templated transcription initiation"/>
    <property type="evidence" value="ECO:0007669"/>
    <property type="project" value="InterPro"/>
</dbReference>
<keyword evidence="3" id="KW-1185">Reference proteome</keyword>
<sequence>MGIYQTYKNEVKNITGRYFKMYKNKVYSYEDLEQTVWYILLTGLAKFDGRGDERLFILSFIRYKLISILKYNRKPPHCGDNPFTPLCMDYISADDVHTEYFVKVHGEYD</sequence>
<dbReference type="RefSeq" id="WP_073071791.1">
    <property type="nucleotide sequence ID" value="NZ_FQXN01000002.1"/>
</dbReference>